<dbReference type="PANTHER" id="PTHR10977">
    <property type="entry name" value="DIPHOSPHOMEVALONATE DECARBOXYLASE"/>
    <property type="match status" value="1"/>
</dbReference>
<keyword evidence="11" id="KW-1185">Reference proteome</keyword>
<keyword evidence="4" id="KW-0547">Nucleotide-binding</keyword>
<dbReference type="InterPro" id="IPR036554">
    <property type="entry name" value="GHMP_kinase_C_sf"/>
</dbReference>
<gene>
    <name evidence="10" type="primary">mvaD</name>
    <name evidence="10" type="ORF">ACFP1L_07430</name>
</gene>
<accession>A0ABW1SJ33</accession>
<evidence type="ECO:0000256" key="2">
    <source>
        <dbReference type="ARBA" id="ARBA00012296"/>
    </source>
</evidence>
<evidence type="ECO:0000259" key="9">
    <source>
        <dbReference type="Pfam" id="PF22700"/>
    </source>
</evidence>
<evidence type="ECO:0000256" key="6">
    <source>
        <dbReference type="ARBA" id="ARBA00023098"/>
    </source>
</evidence>
<dbReference type="InterPro" id="IPR053859">
    <property type="entry name" value="MVD-like_N"/>
</dbReference>
<feature type="domain" description="Mvd1 C-terminal" evidence="8">
    <location>
        <begin position="178"/>
        <end position="311"/>
    </location>
</feature>
<dbReference type="Proteomes" id="UP001596171">
    <property type="component" value="Unassembled WGS sequence"/>
</dbReference>
<dbReference type="InterPro" id="IPR020568">
    <property type="entry name" value="Ribosomal_Su5_D2-typ_SF"/>
</dbReference>
<keyword evidence="7 10" id="KW-0456">Lyase</keyword>
<evidence type="ECO:0000256" key="7">
    <source>
        <dbReference type="ARBA" id="ARBA00023239"/>
    </source>
</evidence>
<evidence type="ECO:0000256" key="5">
    <source>
        <dbReference type="ARBA" id="ARBA00022840"/>
    </source>
</evidence>
<evidence type="ECO:0000313" key="10">
    <source>
        <dbReference type="EMBL" id="MFC6201702.1"/>
    </source>
</evidence>
<dbReference type="RefSeq" id="WP_137615318.1">
    <property type="nucleotide sequence ID" value="NZ_BJDI01000002.1"/>
</dbReference>
<keyword evidence="6" id="KW-0443">Lipid metabolism</keyword>
<dbReference type="InterPro" id="IPR014721">
    <property type="entry name" value="Ribsml_uS5_D2-typ_fold_subgr"/>
</dbReference>
<evidence type="ECO:0000256" key="1">
    <source>
        <dbReference type="ARBA" id="ARBA00008831"/>
    </source>
</evidence>
<dbReference type="Gene3D" id="3.30.70.890">
    <property type="entry name" value="GHMP kinase, C-terminal domain"/>
    <property type="match status" value="1"/>
</dbReference>
<protein>
    <recommendedName>
        <fullName evidence="2">diphosphomevalonate decarboxylase</fullName>
        <ecNumber evidence="2">4.1.1.33</ecNumber>
    </recommendedName>
</protein>
<dbReference type="NCBIfam" id="TIGR01240">
    <property type="entry name" value="mevDPdecarb"/>
    <property type="match status" value="1"/>
</dbReference>
<comment type="similarity">
    <text evidence="1">Belongs to the diphosphomevalonate decarboxylase family.</text>
</comment>
<evidence type="ECO:0000259" key="8">
    <source>
        <dbReference type="Pfam" id="PF18376"/>
    </source>
</evidence>
<dbReference type="Gene3D" id="3.30.230.10">
    <property type="match status" value="1"/>
</dbReference>
<keyword evidence="3" id="KW-0444">Lipid biosynthesis</keyword>
<sequence length="328" mass="35013">MSKTVTVKAHTNIALVKYWGKKDPKLMLPQNGSISLTLDHFYTETSVTFDPHATADQVSFNQKVIAPQKAQRIIKFLDLIRERSGETARAIVKTSNHVPTSAGLASSASGFAALAAAGSRAAGLELSLTDLSRLARRGSGSATRSIFGGFVEWHAGSDDASSYAEPIQDPVDWDIQMIAVVLQASKKPISSTAGMQRVVTTSPYYPAWVETANADLVAMRQAIAAHDLAAVGELAETNAMRMHALNLSAKPAFNYFTADTLTAIKAVQDLRANGINCYYTLDAGPNVKIICASSDTGTIKTALQRYFAASQLIVAQPGPGISITETLH</sequence>
<evidence type="ECO:0000313" key="11">
    <source>
        <dbReference type="Proteomes" id="UP001596171"/>
    </source>
</evidence>
<dbReference type="PANTHER" id="PTHR10977:SF3">
    <property type="entry name" value="DIPHOSPHOMEVALONATE DECARBOXYLASE"/>
    <property type="match status" value="1"/>
</dbReference>
<dbReference type="EMBL" id="JBHSSE010000016">
    <property type="protein sequence ID" value="MFC6201702.1"/>
    <property type="molecule type" value="Genomic_DNA"/>
</dbReference>
<dbReference type="InterPro" id="IPR029765">
    <property type="entry name" value="Mev_diP_decarb"/>
</dbReference>
<dbReference type="EC" id="4.1.1.33" evidence="2"/>
<comment type="caution">
    <text evidence="10">The sequence shown here is derived from an EMBL/GenBank/DDBJ whole genome shotgun (WGS) entry which is preliminary data.</text>
</comment>
<dbReference type="Pfam" id="PF18376">
    <property type="entry name" value="MDD_C"/>
    <property type="match status" value="1"/>
</dbReference>
<dbReference type="Pfam" id="PF22700">
    <property type="entry name" value="MVD-like_N"/>
    <property type="match status" value="1"/>
</dbReference>
<evidence type="ECO:0000256" key="3">
    <source>
        <dbReference type="ARBA" id="ARBA00022516"/>
    </source>
</evidence>
<dbReference type="GO" id="GO:0004163">
    <property type="term" value="F:diphosphomevalonate decarboxylase activity"/>
    <property type="evidence" value="ECO:0007669"/>
    <property type="project" value="UniProtKB-EC"/>
</dbReference>
<dbReference type="SUPFAM" id="SSF55060">
    <property type="entry name" value="GHMP Kinase, C-terminal domain"/>
    <property type="match status" value="1"/>
</dbReference>
<dbReference type="InterPro" id="IPR005935">
    <property type="entry name" value="Mev_decarb"/>
</dbReference>
<name>A0ABW1SJ33_9LACO</name>
<reference evidence="11" key="1">
    <citation type="journal article" date="2019" name="Int. J. Syst. Evol. Microbiol.">
        <title>The Global Catalogue of Microorganisms (GCM) 10K type strain sequencing project: providing services to taxonomists for standard genome sequencing and annotation.</title>
        <authorList>
            <consortium name="The Broad Institute Genomics Platform"/>
            <consortium name="The Broad Institute Genome Sequencing Center for Infectious Disease"/>
            <person name="Wu L."/>
            <person name="Ma J."/>
        </authorList>
    </citation>
    <scope>NUCLEOTIDE SEQUENCE [LARGE SCALE GENOMIC DNA]</scope>
    <source>
        <strain evidence="11">CCM 8930</strain>
    </source>
</reference>
<dbReference type="InterPro" id="IPR041431">
    <property type="entry name" value="Mvd1_C"/>
</dbReference>
<dbReference type="SUPFAM" id="SSF54211">
    <property type="entry name" value="Ribosomal protein S5 domain 2-like"/>
    <property type="match status" value="1"/>
</dbReference>
<organism evidence="10 11">
    <name type="scientific">Lactiplantibacillus nangangensis</name>
    <dbReference type="NCBI Taxonomy" id="2559917"/>
    <lineage>
        <taxon>Bacteria</taxon>
        <taxon>Bacillati</taxon>
        <taxon>Bacillota</taxon>
        <taxon>Bacilli</taxon>
        <taxon>Lactobacillales</taxon>
        <taxon>Lactobacillaceae</taxon>
        <taxon>Lactiplantibacillus</taxon>
    </lineage>
</organism>
<evidence type="ECO:0000256" key="4">
    <source>
        <dbReference type="ARBA" id="ARBA00022741"/>
    </source>
</evidence>
<feature type="domain" description="Diphosphomevalonate decarboxylase-like N-terminal" evidence="9">
    <location>
        <begin position="9"/>
        <end position="164"/>
    </location>
</feature>
<dbReference type="PIRSF" id="PIRSF015950">
    <property type="entry name" value="Mev_P_decrbx"/>
    <property type="match status" value="1"/>
</dbReference>
<keyword evidence="5" id="KW-0067">ATP-binding</keyword>
<proteinExistence type="inferred from homology"/>